<organism evidence="3 4">
    <name type="scientific">Thermocatellispora tengchongensis</name>
    <dbReference type="NCBI Taxonomy" id="1073253"/>
    <lineage>
        <taxon>Bacteria</taxon>
        <taxon>Bacillati</taxon>
        <taxon>Actinomycetota</taxon>
        <taxon>Actinomycetes</taxon>
        <taxon>Streptosporangiales</taxon>
        <taxon>Streptosporangiaceae</taxon>
        <taxon>Thermocatellispora</taxon>
    </lineage>
</organism>
<evidence type="ECO:0000256" key="1">
    <source>
        <dbReference type="SAM" id="SignalP"/>
    </source>
</evidence>
<keyword evidence="4" id="KW-1185">Reference proteome</keyword>
<dbReference type="InterPro" id="IPR000871">
    <property type="entry name" value="Beta-lactam_class-A"/>
</dbReference>
<feature type="domain" description="Beta-lactamase class A catalytic" evidence="2">
    <location>
        <begin position="126"/>
        <end position="239"/>
    </location>
</feature>
<sequence length="294" mass="31160">MGVRIRGVRLALCAALPLTVCGGAAGPAPTPPQPVVVSRWAPAVNPRPTPGFDEAARRRLVRALDSYLADRPGRAALAVYDRVTGVRFGYHQRPPIMLASVAKVDILAALLLRAQERGRLLTTEERELADRMITVSDNDAARSLYAEIGGREGLRGALRSLGVIGLRPVDPHSGMSTSTPAAQIRVLETLTSPASPIGRAGRRYALRLMSSVAGEQAWGVSAAAGPGEKVALKNGWLPAEAHGGLWTVNSIGRLRGDRHDLLIAVLSERNPDLATGIATVQELARLTARAVRGP</sequence>
<reference evidence="3 4" key="1">
    <citation type="submission" date="2020-08" db="EMBL/GenBank/DDBJ databases">
        <title>Genomic Encyclopedia of Type Strains, Phase IV (KMG-IV): sequencing the most valuable type-strain genomes for metagenomic binning, comparative biology and taxonomic classification.</title>
        <authorList>
            <person name="Goeker M."/>
        </authorList>
    </citation>
    <scope>NUCLEOTIDE SEQUENCE [LARGE SCALE GENOMIC DNA]</scope>
    <source>
        <strain evidence="3 4">DSM 45615</strain>
    </source>
</reference>
<evidence type="ECO:0000259" key="2">
    <source>
        <dbReference type="Pfam" id="PF13354"/>
    </source>
</evidence>
<protein>
    <submittedName>
        <fullName evidence="3">Beta-lactamase class A</fullName>
    </submittedName>
</protein>
<feature type="signal peptide" evidence="1">
    <location>
        <begin position="1"/>
        <end position="25"/>
    </location>
</feature>
<dbReference type="GO" id="GO:0046677">
    <property type="term" value="P:response to antibiotic"/>
    <property type="evidence" value="ECO:0007669"/>
    <property type="project" value="InterPro"/>
</dbReference>
<dbReference type="EMBL" id="JACHGN010000014">
    <property type="protein sequence ID" value="MBB5136329.1"/>
    <property type="molecule type" value="Genomic_DNA"/>
</dbReference>
<dbReference type="PANTHER" id="PTHR35333:SF3">
    <property type="entry name" value="BETA-LACTAMASE-TYPE TRANSPEPTIDASE FOLD CONTAINING PROTEIN"/>
    <property type="match status" value="1"/>
</dbReference>
<dbReference type="AlphaFoldDB" id="A0A840PBF3"/>
<dbReference type="InterPro" id="IPR045155">
    <property type="entry name" value="Beta-lactam_cat"/>
</dbReference>
<keyword evidence="1" id="KW-0732">Signal</keyword>
<accession>A0A840PBF3</accession>
<dbReference type="PANTHER" id="PTHR35333">
    <property type="entry name" value="BETA-LACTAMASE"/>
    <property type="match status" value="1"/>
</dbReference>
<evidence type="ECO:0000313" key="3">
    <source>
        <dbReference type="EMBL" id="MBB5136329.1"/>
    </source>
</evidence>
<proteinExistence type="predicted"/>
<dbReference type="InterPro" id="IPR012338">
    <property type="entry name" value="Beta-lactam/transpept-like"/>
</dbReference>
<dbReference type="Proteomes" id="UP000578449">
    <property type="component" value="Unassembled WGS sequence"/>
</dbReference>
<gene>
    <name evidence="3" type="ORF">HNP84_006076</name>
</gene>
<dbReference type="GO" id="GO:0030655">
    <property type="term" value="P:beta-lactam antibiotic catabolic process"/>
    <property type="evidence" value="ECO:0007669"/>
    <property type="project" value="InterPro"/>
</dbReference>
<dbReference type="SUPFAM" id="SSF56601">
    <property type="entry name" value="beta-lactamase/transpeptidase-like"/>
    <property type="match status" value="1"/>
</dbReference>
<feature type="chain" id="PRO_5038490614" evidence="1">
    <location>
        <begin position="26"/>
        <end position="294"/>
    </location>
</feature>
<name>A0A840PBF3_9ACTN</name>
<dbReference type="Pfam" id="PF13354">
    <property type="entry name" value="Beta-lactamase2"/>
    <property type="match status" value="1"/>
</dbReference>
<evidence type="ECO:0000313" key="4">
    <source>
        <dbReference type="Proteomes" id="UP000578449"/>
    </source>
</evidence>
<dbReference type="RefSeq" id="WP_185053231.1">
    <property type="nucleotide sequence ID" value="NZ_BAABIX010000047.1"/>
</dbReference>
<dbReference type="GO" id="GO:0008800">
    <property type="term" value="F:beta-lactamase activity"/>
    <property type="evidence" value="ECO:0007669"/>
    <property type="project" value="InterPro"/>
</dbReference>
<comment type="caution">
    <text evidence="3">The sequence shown here is derived from an EMBL/GenBank/DDBJ whole genome shotgun (WGS) entry which is preliminary data.</text>
</comment>
<dbReference type="Gene3D" id="3.40.710.10">
    <property type="entry name" value="DD-peptidase/beta-lactamase superfamily"/>
    <property type="match status" value="1"/>
</dbReference>